<dbReference type="PANTHER" id="PTHR15932">
    <property type="entry name" value="UBIQUITIN INTERACTION MOTIF-CONTAINING PROTEIN 1"/>
    <property type="match status" value="1"/>
</dbReference>
<comment type="caution">
    <text evidence="2">The sequence shown here is derived from an EMBL/GenBank/DDBJ whole genome shotgun (WGS) entry which is preliminary data.</text>
</comment>
<gene>
    <name evidence="2" type="ORF">GDO54_006844</name>
</gene>
<dbReference type="GO" id="GO:0045739">
    <property type="term" value="P:positive regulation of DNA repair"/>
    <property type="evidence" value="ECO:0007669"/>
    <property type="project" value="TreeGrafter"/>
</dbReference>
<dbReference type="GO" id="GO:0070531">
    <property type="term" value="C:BRCA1-A complex"/>
    <property type="evidence" value="ECO:0007669"/>
    <property type="project" value="InterPro"/>
</dbReference>
<evidence type="ECO:0000313" key="3">
    <source>
        <dbReference type="Proteomes" id="UP001181693"/>
    </source>
</evidence>
<feature type="compositionally biased region" description="Basic residues" evidence="1">
    <location>
        <begin position="200"/>
        <end position="223"/>
    </location>
</feature>
<dbReference type="AlphaFoldDB" id="A0AAV3B0B8"/>
<dbReference type="PANTHER" id="PTHR15932:SF2">
    <property type="entry name" value="BRCA1-A COMPLEX SUBUNIT RAP80"/>
    <property type="match status" value="1"/>
</dbReference>
<evidence type="ECO:0008006" key="4">
    <source>
        <dbReference type="Google" id="ProtNLM"/>
    </source>
</evidence>
<dbReference type="GO" id="GO:0042393">
    <property type="term" value="F:histone binding"/>
    <property type="evidence" value="ECO:0007669"/>
    <property type="project" value="TreeGrafter"/>
</dbReference>
<sequence length="223" mass="25422">MRLYSYTLRKEEVNSKVPKTKIHLPSFSLLAGTSLGDNQIEQHAAYCDGAKDEPQMAVLRPRNRRSRHTHNGSRDYAASSESGKLENCYLCKSLVPIKDYQTHVDRCLQFASLETQETSRLKSSKERAEQEGGLLSMLEQSESISADENHRVLDFPGMSPPREEHDDNFSPGQLSINDSPIRSFVSISEATDCLVDFKKQFSRPPKHQPNKKGFKHRGKRRRM</sequence>
<feature type="region of interest" description="Disordered" evidence="1">
    <location>
        <begin position="143"/>
        <end position="171"/>
    </location>
</feature>
<dbReference type="GO" id="GO:0070530">
    <property type="term" value="F:K63-linked polyubiquitin modification-dependent protein binding"/>
    <property type="evidence" value="ECO:0007669"/>
    <property type="project" value="InterPro"/>
</dbReference>
<dbReference type="InterPro" id="IPR038868">
    <property type="entry name" value="RAP80"/>
</dbReference>
<name>A0AAV3B0B8_PYXAD</name>
<evidence type="ECO:0000313" key="2">
    <source>
        <dbReference type="EMBL" id="DBA30920.1"/>
    </source>
</evidence>
<evidence type="ECO:0000256" key="1">
    <source>
        <dbReference type="SAM" id="MobiDB-lite"/>
    </source>
</evidence>
<protein>
    <recommendedName>
        <fullName evidence="4">UBZ4-type domain-containing protein</fullName>
    </recommendedName>
</protein>
<proteinExistence type="predicted"/>
<keyword evidence="3" id="KW-1185">Reference proteome</keyword>
<feature type="region of interest" description="Disordered" evidence="1">
    <location>
        <begin position="199"/>
        <end position="223"/>
    </location>
</feature>
<dbReference type="GO" id="GO:0006302">
    <property type="term" value="P:double-strand break repair"/>
    <property type="evidence" value="ECO:0007669"/>
    <property type="project" value="InterPro"/>
</dbReference>
<dbReference type="Proteomes" id="UP001181693">
    <property type="component" value="Unassembled WGS sequence"/>
</dbReference>
<accession>A0AAV3B0B8</accession>
<dbReference type="EMBL" id="DYDO01000002">
    <property type="protein sequence ID" value="DBA30920.1"/>
    <property type="molecule type" value="Genomic_DNA"/>
</dbReference>
<reference evidence="2" key="1">
    <citation type="thesis" date="2020" institute="ProQuest LLC" country="789 East Eisenhower Parkway, Ann Arbor, MI, USA">
        <title>Comparative Genomics and Chromosome Evolution.</title>
        <authorList>
            <person name="Mudd A.B."/>
        </authorList>
    </citation>
    <scope>NUCLEOTIDE SEQUENCE</scope>
    <source>
        <strain evidence="2">1538</strain>
        <tissue evidence="2">Blood</tissue>
    </source>
</reference>
<organism evidence="2 3">
    <name type="scientific">Pyxicephalus adspersus</name>
    <name type="common">African bullfrog</name>
    <dbReference type="NCBI Taxonomy" id="30357"/>
    <lineage>
        <taxon>Eukaryota</taxon>
        <taxon>Metazoa</taxon>
        <taxon>Chordata</taxon>
        <taxon>Craniata</taxon>
        <taxon>Vertebrata</taxon>
        <taxon>Euteleostomi</taxon>
        <taxon>Amphibia</taxon>
        <taxon>Batrachia</taxon>
        <taxon>Anura</taxon>
        <taxon>Neobatrachia</taxon>
        <taxon>Ranoidea</taxon>
        <taxon>Pyxicephalidae</taxon>
        <taxon>Pyxicephalinae</taxon>
        <taxon>Pyxicephalus</taxon>
    </lineage>
</organism>